<keyword evidence="3" id="KW-0645">Protease</keyword>
<dbReference type="PANTHER" id="PTHR11733">
    <property type="entry name" value="ZINC METALLOPROTEASE FAMILY M13 NEPRILYSIN-RELATED"/>
    <property type="match status" value="1"/>
</dbReference>
<evidence type="ECO:0000313" key="12">
    <source>
        <dbReference type="EMBL" id="WFD33786.1"/>
    </source>
</evidence>
<dbReference type="InterPro" id="IPR018497">
    <property type="entry name" value="Peptidase_M13_C"/>
</dbReference>
<feature type="domain" description="Peptidase M13 N-terminal" evidence="11">
    <location>
        <begin position="109"/>
        <end position="502"/>
    </location>
</feature>
<proteinExistence type="inferred from homology"/>
<keyword evidence="4" id="KW-0479">Metal-binding</keyword>
<dbReference type="Gene3D" id="1.10.1380.10">
    <property type="entry name" value="Neutral endopeptidase , domain2"/>
    <property type="match status" value="1"/>
</dbReference>
<evidence type="ECO:0000313" key="13">
    <source>
        <dbReference type="Proteomes" id="UP001219933"/>
    </source>
</evidence>
<evidence type="ECO:0000256" key="5">
    <source>
        <dbReference type="ARBA" id="ARBA00022801"/>
    </source>
</evidence>
<evidence type="ECO:0000256" key="8">
    <source>
        <dbReference type="SAM" id="MobiDB-lite"/>
    </source>
</evidence>
<dbReference type="InterPro" id="IPR042089">
    <property type="entry name" value="Peptidase_M13_dom_2"/>
</dbReference>
<organism evidence="12 13">
    <name type="scientific">Malassezia cuniculi</name>
    <dbReference type="NCBI Taxonomy" id="948313"/>
    <lineage>
        <taxon>Eukaryota</taxon>
        <taxon>Fungi</taxon>
        <taxon>Dikarya</taxon>
        <taxon>Basidiomycota</taxon>
        <taxon>Ustilaginomycotina</taxon>
        <taxon>Malasseziomycetes</taxon>
        <taxon>Malasseziales</taxon>
        <taxon>Malasseziaceae</taxon>
        <taxon>Malassezia</taxon>
    </lineage>
</organism>
<sequence length="780" mass="86866">MPRNDAVPAGETDHLLADPERGEAPSDSRRVRFANTVRYIGNSSALCCLDRRLRTVILVIIIVCLICVLWLIPPPRRPPHVVDKEICDTPECVYAAYDILTSLNTTADPCDDFYEFATGGWRERHEIPRGAGGFGVFDLVSQNNDKIITNILGDALDASLDAADRDNHAKLRAFYHGCMDTDAADAVGAEPLLAELAGLHHVLSTHKNPAESLAASAQYLHERGINVLFEPSVDGDALRAPTTATPIITPGGLGLPDPAYYNDTELVDAYTEQVATAARLVHPPTPTLTNETEAFTKLARRIVDFETKLARIQPHQLDLSNPLKSYNPLSIDELNELLPELSWATYMRRMSQEIVPHKVIAASVRYLEQLNELVASTPTDTLHGYLYWALVRETGLFLGPNVALHKPALHVANLVLGQDLDVEKERATVCTRSLNRALGYMSGRFFVQEAFSVEAKDQVEGILSRIVDAFYRRLPALDWLDDATRASARAKAEAIKIRVGYPTRPNSRSSVSIKQWYEDMHVTGAYYADQLEARRFLTRQAWSYIGGELNDEVLGDLATAEVNAEYLPSQNEIAIPAGIIQPPFFSAAWPQYLQFGALGTVAGHELSHAFDPAGRLYDAHGYLRDWWTPETAAEFEKRQRCLEEQYGNYSIPDGKGGHVPLNSRFTIGEDVADAGGLAQSFLAWQKLMHDGDYENKRLNKRLPGLLKYSRKQLFFIAYAAAWARNTRPGEAILRLRTDPHSPPQFRVNAALRNSRDFADAFGCRAGDRMMLSPADRCELW</sequence>
<evidence type="ECO:0000259" key="11">
    <source>
        <dbReference type="Pfam" id="PF05649"/>
    </source>
</evidence>
<evidence type="ECO:0000256" key="6">
    <source>
        <dbReference type="ARBA" id="ARBA00022833"/>
    </source>
</evidence>
<keyword evidence="13" id="KW-1185">Reference proteome</keyword>
<feature type="compositionally biased region" description="Basic and acidic residues" evidence="8">
    <location>
        <begin position="11"/>
        <end position="27"/>
    </location>
</feature>
<feature type="transmembrane region" description="Helical" evidence="9">
    <location>
        <begin position="53"/>
        <end position="72"/>
    </location>
</feature>
<dbReference type="GO" id="GO:0016485">
    <property type="term" value="P:protein processing"/>
    <property type="evidence" value="ECO:0007669"/>
    <property type="project" value="TreeGrafter"/>
</dbReference>
<reference evidence="12" key="1">
    <citation type="submission" date="2023-03" db="EMBL/GenBank/DDBJ databases">
        <title>Mating type loci evolution in Malassezia.</title>
        <authorList>
            <person name="Coelho M.A."/>
        </authorList>
    </citation>
    <scope>NUCLEOTIDE SEQUENCE</scope>
    <source>
        <strain evidence="12">CBS 11721</strain>
    </source>
</reference>
<name>A0AAF0ENS2_9BASI</name>
<evidence type="ECO:0000259" key="10">
    <source>
        <dbReference type="Pfam" id="PF01431"/>
    </source>
</evidence>
<dbReference type="GO" id="GO:0046872">
    <property type="term" value="F:metal ion binding"/>
    <property type="evidence" value="ECO:0007669"/>
    <property type="project" value="UniProtKB-KW"/>
</dbReference>
<protein>
    <submittedName>
        <fullName evidence="12">Endothelin-converting enzyme 1</fullName>
        <ecNumber evidence="12">3.4.24.71</ecNumber>
    </submittedName>
</protein>
<keyword evidence="5 12" id="KW-0378">Hydrolase</keyword>
<keyword evidence="9" id="KW-1133">Transmembrane helix</keyword>
<dbReference type="CDD" id="cd08662">
    <property type="entry name" value="M13"/>
    <property type="match status" value="1"/>
</dbReference>
<evidence type="ECO:0000256" key="3">
    <source>
        <dbReference type="ARBA" id="ARBA00022670"/>
    </source>
</evidence>
<comment type="cofactor">
    <cofactor evidence="1">
        <name>Zn(2+)</name>
        <dbReference type="ChEBI" id="CHEBI:29105"/>
    </cofactor>
</comment>
<evidence type="ECO:0000256" key="2">
    <source>
        <dbReference type="ARBA" id="ARBA00007357"/>
    </source>
</evidence>
<dbReference type="GO" id="GO:0005886">
    <property type="term" value="C:plasma membrane"/>
    <property type="evidence" value="ECO:0007669"/>
    <property type="project" value="TreeGrafter"/>
</dbReference>
<accession>A0AAF0ENS2</accession>
<evidence type="ECO:0000256" key="4">
    <source>
        <dbReference type="ARBA" id="ARBA00022723"/>
    </source>
</evidence>
<dbReference type="PANTHER" id="PTHR11733:SF167">
    <property type="entry name" value="FI17812P1-RELATED"/>
    <property type="match status" value="1"/>
</dbReference>
<dbReference type="AlphaFoldDB" id="A0AAF0ENS2"/>
<keyword evidence="6" id="KW-0862">Zinc</keyword>
<dbReference type="PRINTS" id="PR00786">
    <property type="entry name" value="NEPRILYSIN"/>
</dbReference>
<keyword evidence="7" id="KW-0482">Metalloprotease</keyword>
<dbReference type="InterPro" id="IPR008753">
    <property type="entry name" value="Peptidase_M13_N"/>
</dbReference>
<keyword evidence="9" id="KW-0812">Transmembrane</keyword>
<dbReference type="InterPro" id="IPR024079">
    <property type="entry name" value="MetalloPept_cat_dom_sf"/>
</dbReference>
<dbReference type="InterPro" id="IPR000718">
    <property type="entry name" value="Peptidase_M13"/>
</dbReference>
<gene>
    <name evidence="12" type="ORF">MCUN1_000603</name>
</gene>
<feature type="region of interest" description="Disordered" evidence="8">
    <location>
        <begin position="1"/>
        <end position="27"/>
    </location>
</feature>
<dbReference type="Gene3D" id="3.40.390.10">
    <property type="entry name" value="Collagenase (Catalytic Domain)"/>
    <property type="match status" value="1"/>
</dbReference>
<keyword evidence="9" id="KW-0472">Membrane</keyword>
<dbReference type="Pfam" id="PF05649">
    <property type="entry name" value="Peptidase_M13_N"/>
    <property type="match status" value="1"/>
</dbReference>
<evidence type="ECO:0000256" key="7">
    <source>
        <dbReference type="ARBA" id="ARBA00023049"/>
    </source>
</evidence>
<dbReference type="Pfam" id="PF01431">
    <property type="entry name" value="Peptidase_M13"/>
    <property type="match status" value="1"/>
</dbReference>
<comment type="similarity">
    <text evidence="2">Belongs to the peptidase M13 family.</text>
</comment>
<evidence type="ECO:0000256" key="1">
    <source>
        <dbReference type="ARBA" id="ARBA00001947"/>
    </source>
</evidence>
<dbReference type="EC" id="3.4.24.71" evidence="12"/>
<dbReference type="SUPFAM" id="SSF55486">
    <property type="entry name" value="Metalloproteases ('zincins'), catalytic domain"/>
    <property type="match status" value="1"/>
</dbReference>
<dbReference type="Proteomes" id="UP001219933">
    <property type="component" value="Chromosome 1"/>
</dbReference>
<dbReference type="PROSITE" id="PS51885">
    <property type="entry name" value="NEPRILYSIN"/>
    <property type="match status" value="1"/>
</dbReference>
<dbReference type="GO" id="GO:0004222">
    <property type="term" value="F:metalloendopeptidase activity"/>
    <property type="evidence" value="ECO:0007669"/>
    <property type="project" value="UniProtKB-EC"/>
</dbReference>
<evidence type="ECO:0000256" key="9">
    <source>
        <dbReference type="SAM" id="Phobius"/>
    </source>
</evidence>
<feature type="domain" description="Peptidase M13 C-terminal" evidence="10">
    <location>
        <begin position="563"/>
        <end position="777"/>
    </location>
</feature>
<dbReference type="EMBL" id="CP119877">
    <property type="protein sequence ID" value="WFD33786.1"/>
    <property type="molecule type" value="Genomic_DNA"/>
</dbReference>